<protein>
    <submittedName>
        <fullName evidence="1">Uncharacterized protein</fullName>
    </submittedName>
</protein>
<dbReference type="AlphaFoldDB" id="A0ABD1X0S4"/>
<evidence type="ECO:0000313" key="2">
    <source>
        <dbReference type="Proteomes" id="UP001604277"/>
    </source>
</evidence>
<name>A0ABD1X0S4_9LAMI</name>
<keyword evidence="2" id="KW-1185">Reference proteome</keyword>
<evidence type="ECO:0000313" key="1">
    <source>
        <dbReference type="EMBL" id="KAL2554523.1"/>
    </source>
</evidence>
<sequence length="168" mass="18615">MATIALPVFLKTEMKTGQIENSANFWGALFFNLINVMFNGMQELAMILNHRVCTPLLQALWRAQVVAKTLGTFTLPMAFVLGGFVVAKVTEGHENTIGKTLLLDRLIYNRVMPSKIKRTSSSKMSGNGMLSFGSGKYCPSCVVTMVLERATILRIPRTFCTCTSIRLD</sequence>
<dbReference type="Proteomes" id="UP001604277">
    <property type="component" value="Unassembled WGS sequence"/>
</dbReference>
<proteinExistence type="predicted"/>
<reference evidence="2" key="1">
    <citation type="submission" date="2024-07" db="EMBL/GenBank/DDBJ databases">
        <title>Two chromosome-level genome assemblies of Korean endemic species Abeliophyllum distichum and Forsythia ovata (Oleaceae).</title>
        <authorList>
            <person name="Jang H."/>
        </authorList>
    </citation>
    <scope>NUCLEOTIDE SEQUENCE [LARGE SCALE GENOMIC DNA]</scope>
</reference>
<dbReference type="PANTHER" id="PTHR48040:SF60">
    <property type="entry name" value="ABC TRANSPORTER DOMAIN-CONTAINING PROTEIN"/>
    <property type="match status" value="1"/>
</dbReference>
<accession>A0ABD1X0S4</accession>
<dbReference type="PANTHER" id="PTHR48040">
    <property type="entry name" value="PLEIOTROPIC DRUG RESISTANCE PROTEIN 1-LIKE ISOFORM X1"/>
    <property type="match status" value="1"/>
</dbReference>
<comment type="caution">
    <text evidence="1">The sequence shown here is derived from an EMBL/GenBank/DDBJ whole genome shotgun (WGS) entry which is preliminary data.</text>
</comment>
<dbReference type="EMBL" id="JBFOLJ010000002">
    <property type="protein sequence ID" value="KAL2554523.1"/>
    <property type="molecule type" value="Genomic_DNA"/>
</dbReference>
<gene>
    <name evidence="1" type="ORF">Fot_08142</name>
</gene>
<organism evidence="1 2">
    <name type="scientific">Forsythia ovata</name>
    <dbReference type="NCBI Taxonomy" id="205694"/>
    <lineage>
        <taxon>Eukaryota</taxon>
        <taxon>Viridiplantae</taxon>
        <taxon>Streptophyta</taxon>
        <taxon>Embryophyta</taxon>
        <taxon>Tracheophyta</taxon>
        <taxon>Spermatophyta</taxon>
        <taxon>Magnoliopsida</taxon>
        <taxon>eudicotyledons</taxon>
        <taxon>Gunneridae</taxon>
        <taxon>Pentapetalae</taxon>
        <taxon>asterids</taxon>
        <taxon>lamiids</taxon>
        <taxon>Lamiales</taxon>
        <taxon>Oleaceae</taxon>
        <taxon>Forsythieae</taxon>
        <taxon>Forsythia</taxon>
    </lineage>
</organism>